<name>A0A9X1X1G0_9SPHI</name>
<feature type="transmembrane region" description="Helical" evidence="1">
    <location>
        <begin position="52"/>
        <end position="70"/>
    </location>
</feature>
<gene>
    <name evidence="2" type="ORF">MUY27_04900</name>
</gene>
<feature type="transmembrane region" description="Helical" evidence="1">
    <location>
        <begin position="90"/>
        <end position="107"/>
    </location>
</feature>
<feature type="transmembrane region" description="Helical" evidence="1">
    <location>
        <begin position="151"/>
        <end position="170"/>
    </location>
</feature>
<proteinExistence type="predicted"/>
<dbReference type="AlphaFoldDB" id="A0A9X1X1G0"/>
<sequence>MAILLRSQPFHKGRVVLTAIMTLIVISVIYFSELPLLNPKHPLRAHLDAIRWLIHPHVVFATIAFITGPFQFSSYLRKTNLKLHRVLGKLYVISIYLSVLFVFAILFHQMPLLPYAVRLTYATLFEAICWVITVTLGWISARRRHIQVHQLWIARSYAITTTFFMTRLLNPISAYANLSADDFAYIVFGITGMAFFVPDIMLQWKAFFGSRKIKTT</sequence>
<keyword evidence="1" id="KW-1133">Transmembrane helix</keyword>
<feature type="transmembrane region" description="Helical" evidence="1">
    <location>
        <begin position="119"/>
        <end position="139"/>
    </location>
</feature>
<protein>
    <submittedName>
        <fullName evidence="2">DUF2306 domain-containing protein</fullName>
    </submittedName>
</protein>
<keyword evidence="1" id="KW-0812">Transmembrane</keyword>
<keyword evidence="1" id="KW-0472">Membrane</keyword>
<comment type="caution">
    <text evidence="2">The sequence shown here is derived from an EMBL/GenBank/DDBJ whole genome shotgun (WGS) entry which is preliminary data.</text>
</comment>
<evidence type="ECO:0000256" key="1">
    <source>
        <dbReference type="SAM" id="Phobius"/>
    </source>
</evidence>
<feature type="transmembrane region" description="Helical" evidence="1">
    <location>
        <begin position="15"/>
        <end position="32"/>
    </location>
</feature>
<organism evidence="2 3">
    <name type="scientific">Mucilaginibacter straminoryzae</name>
    <dbReference type="NCBI Taxonomy" id="2932774"/>
    <lineage>
        <taxon>Bacteria</taxon>
        <taxon>Pseudomonadati</taxon>
        <taxon>Bacteroidota</taxon>
        <taxon>Sphingobacteriia</taxon>
        <taxon>Sphingobacteriales</taxon>
        <taxon>Sphingobacteriaceae</taxon>
        <taxon>Mucilaginibacter</taxon>
    </lineage>
</organism>
<dbReference type="Proteomes" id="UP001139450">
    <property type="component" value="Unassembled WGS sequence"/>
</dbReference>
<evidence type="ECO:0000313" key="2">
    <source>
        <dbReference type="EMBL" id="MCJ8209036.1"/>
    </source>
</evidence>
<evidence type="ECO:0000313" key="3">
    <source>
        <dbReference type="Proteomes" id="UP001139450"/>
    </source>
</evidence>
<feature type="transmembrane region" description="Helical" evidence="1">
    <location>
        <begin position="182"/>
        <end position="202"/>
    </location>
</feature>
<accession>A0A9X1X1G0</accession>
<dbReference type="InterPro" id="IPR018750">
    <property type="entry name" value="DUF2306_membrane"/>
</dbReference>
<reference evidence="2" key="1">
    <citation type="submission" date="2022-04" db="EMBL/GenBank/DDBJ databases">
        <title>Mucilaginibacter sp. RS28 isolated from freshwater.</title>
        <authorList>
            <person name="Ko S.-R."/>
        </authorList>
    </citation>
    <scope>NUCLEOTIDE SEQUENCE</scope>
    <source>
        <strain evidence="2">RS28</strain>
    </source>
</reference>
<keyword evidence="3" id="KW-1185">Reference proteome</keyword>
<dbReference type="Pfam" id="PF10067">
    <property type="entry name" value="DUF2306"/>
    <property type="match status" value="1"/>
</dbReference>
<dbReference type="RefSeq" id="WP_245128870.1">
    <property type="nucleotide sequence ID" value="NZ_JALJEJ010000002.1"/>
</dbReference>
<dbReference type="EMBL" id="JALJEJ010000002">
    <property type="protein sequence ID" value="MCJ8209036.1"/>
    <property type="molecule type" value="Genomic_DNA"/>
</dbReference>